<evidence type="ECO:0000313" key="2">
    <source>
        <dbReference type="EMBL" id="KAJ5074940.1"/>
    </source>
</evidence>
<feature type="transmembrane region" description="Helical" evidence="1">
    <location>
        <begin position="18"/>
        <end position="37"/>
    </location>
</feature>
<evidence type="ECO:0000256" key="1">
    <source>
        <dbReference type="SAM" id="Phobius"/>
    </source>
</evidence>
<keyword evidence="1" id="KW-0472">Membrane</keyword>
<protein>
    <submittedName>
        <fullName evidence="2">Uncharacterized protein</fullName>
    </submittedName>
</protein>
<proteinExistence type="predicted"/>
<dbReference type="AlphaFoldDB" id="A0A9Q0LNC1"/>
<organism evidence="2 3">
    <name type="scientific">Anaeramoeba ignava</name>
    <name type="common">Anaerobic marine amoeba</name>
    <dbReference type="NCBI Taxonomy" id="1746090"/>
    <lineage>
        <taxon>Eukaryota</taxon>
        <taxon>Metamonada</taxon>
        <taxon>Anaeramoebidae</taxon>
        <taxon>Anaeramoeba</taxon>
    </lineage>
</organism>
<evidence type="ECO:0000313" key="3">
    <source>
        <dbReference type="Proteomes" id="UP001149090"/>
    </source>
</evidence>
<name>A0A9Q0LNC1_ANAIG</name>
<dbReference type="Proteomes" id="UP001149090">
    <property type="component" value="Unassembled WGS sequence"/>
</dbReference>
<reference evidence="2" key="1">
    <citation type="submission" date="2022-10" db="EMBL/GenBank/DDBJ databases">
        <title>Novel sulphate-reducing endosymbionts in the free-living metamonad Anaeramoeba.</title>
        <authorList>
            <person name="Jerlstrom-Hultqvist J."/>
            <person name="Cepicka I."/>
            <person name="Gallot-Lavallee L."/>
            <person name="Salas-Leiva D."/>
            <person name="Curtis B.A."/>
            <person name="Zahonova K."/>
            <person name="Pipaliya S."/>
            <person name="Dacks J."/>
            <person name="Roger A.J."/>
        </authorList>
    </citation>
    <scope>NUCLEOTIDE SEQUENCE</scope>
    <source>
        <strain evidence="2">BMAN</strain>
    </source>
</reference>
<keyword evidence="1" id="KW-0812">Transmembrane</keyword>
<keyword evidence="3" id="KW-1185">Reference proteome</keyword>
<dbReference type="EMBL" id="JAPDFW010000067">
    <property type="protein sequence ID" value="KAJ5074940.1"/>
    <property type="molecule type" value="Genomic_DNA"/>
</dbReference>
<keyword evidence="1" id="KW-1133">Transmembrane helix</keyword>
<comment type="caution">
    <text evidence="2">The sequence shown here is derived from an EMBL/GenBank/DDBJ whole genome shotgun (WGS) entry which is preliminary data.</text>
</comment>
<accession>A0A9Q0LNC1</accession>
<sequence length="76" mass="8846">MITSQQNPRLNFLKTSRLGYIGISFGSLLFSVINFGIEEGNVFQIRWFFLFPAILLILGALSNFHERKLWETSFFL</sequence>
<feature type="transmembrane region" description="Helical" evidence="1">
    <location>
        <begin position="43"/>
        <end position="61"/>
    </location>
</feature>
<gene>
    <name evidence="2" type="ORF">M0811_07644</name>
</gene>